<evidence type="ECO:0000259" key="7">
    <source>
        <dbReference type="PROSITE" id="PS50815"/>
    </source>
</evidence>
<dbReference type="PANTHER" id="PTHR48225">
    <property type="entry name" value="HORMA DOMAIN-CONTAINING PROTEIN 1"/>
    <property type="match status" value="1"/>
</dbReference>
<accession>A0A1B6C9E1</accession>
<dbReference type="GO" id="GO:0051321">
    <property type="term" value="P:meiotic cell cycle"/>
    <property type="evidence" value="ECO:0007669"/>
    <property type="project" value="UniProtKB-KW"/>
</dbReference>
<dbReference type="Pfam" id="PF02301">
    <property type="entry name" value="HORMA"/>
    <property type="match status" value="1"/>
</dbReference>
<proteinExistence type="predicted"/>
<dbReference type="InterPro" id="IPR003511">
    <property type="entry name" value="HORMA_dom"/>
</dbReference>
<feature type="compositionally biased region" description="Basic and acidic residues" evidence="6">
    <location>
        <begin position="266"/>
        <end position="278"/>
    </location>
</feature>
<sequence length="329" mass="37674">MTTLSQLHKNQTEVEADLWDTILHNPQKNIHHSLVFMQKLTVIALSNITYLRNIFPEDAYKTYLISGVKTKILKGNENLPIVGKLQDNIVNALEVLTKKYLKKMIFVIEDLDTEKTEAYGFNFSYNDIINCDIENDFGDAISFSQNDTPEYIKEQTHNFLKNLCHAITPKSLIRNKVQMTIRLELNEDVPEGFTLDCFSLCNEIPEIDHPERSTKTKLGKIKTLFHTFTATMNDPEMITEKENENSEVLSSTEVLYDITSSTLKSDVVHNTESQEKNSSRKNKRKVGKRLSDIMEDNDNQEIENAAPPTKKNKSLVRKLTGKGSKKKNN</sequence>
<dbReference type="AlphaFoldDB" id="A0A1B6C9E1"/>
<dbReference type="PROSITE" id="PS50815">
    <property type="entry name" value="HORMA"/>
    <property type="match status" value="1"/>
</dbReference>
<dbReference type="SUPFAM" id="SSF56019">
    <property type="entry name" value="The spindle assembly checkpoint protein mad2"/>
    <property type="match status" value="1"/>
</dbReference>
<dbReference type="GO" id="GO:0005694">
    <property type="term" value="C:chromosome"/>
    <property type="evidence" value="ECO:0007669"/>
    <property type="project" value="UniProtKB-SubCell"/>
</dbReference>
<organism evidence="8">
    <name type="scientific">Clastoptera arizonana</name>
    <name type="common">Arizona spittle bug</name>
    <dbReference type="NCBI Taxonomy" id="38151"/>
    <lineage>
        <taxon>Eukaryota</taxon>
        <taxon>Metazoa</taxon>
        <taxon>Ecdysozoa</taxon>
        <taxon>Arthropoda</taxon>
        <taxon>Hexapoda</taxon>
        <taxon>Insecta</taxon>
        <taxon>Pterygota</taxon>
        <taxon>Neoptera</taxon>
        <taxon>Paraneoptera</taxon>
        <taxon>Hemiptera</taxon>
        <taxon>Auchenorrhyncha</taxon>
        <taxon>Cercopoidea</taxon>
        <taxon>Clastopteridae</taxon>
        <taxon>Clastoptera</taxon>
    </lineage>
</organism>
<evidence type="ECO:0000256" key="5">
    <source>
        <dbReference type="ARBA" id="ARBA00023254"/>
    </source>
</evidence>
<comment type="subcellular location">
    <subcellularLocation>
        <location evidence="2">Chromosome</location>
    </subcellularLocation>
    <subcellularLocation>
        <location evidence="1">Nucleus</location>
    </subcellularLocation>
</comment>
<evidence type="ECO:0000313" key="8">
    <source>
        <dbReference type="EMBL" id="JAS10116.1"/>
    </source>
</evidence>
<evidence type="ECO:0000256" key="2">
    <source>
        <dbReference type="ARBA" id="ARBA00004286"/>
    </source>
</evidence>
<evidence type="ECO:0000256" key="3">
    <source>
        <dbReference type="ARBA" id="ARBA00022454"/>
    </source>
</evidence>
<dbReference type="PANTHER" id="PTHR48225:SF7">
    <property type="entry name" value="MEIOSIS-SPECIFIC PROTEIN HOP1"/>
    <property type="match status" value="1"/>
</dbReference>
<dbReference type="EMBL" id="GEDC01027182">
    <property type="protein sequence ID" value="JAS10116.1"/>
    <property type="molecule type" value="Transcribed_RNA"/>
</dbReference>
<dbReference type="GO" id="GO:0005634">
    <property type="term" value="C:nucleus"/>
    <property type="evidence" value="ECO:0007669"/>
    <property type="project" value="UniProtKB-SubCell"/>
</dbReference>
<evidence type="ECO:0000313" key="9">
    <source>
        <dbReference type="EMBL" id="JAS16634.1"/>
    </source>
</evidence>
<gene>
    <name evidence="8" type="ORF">g.22765</name>
    <name evidence="9" type="ORF">g.22766</name>
</gene>
<keyword evidence="4" id="KW-0539">Nucleus</keyword>
<dbReference type="InterPro" id="IPR051294">
    <property type="entry name" value="HORMA_MeioticProgression"/>
</dbReference>
<protein>
    <recommendedName>
        <fullName evidence="7">HORMA domain-containing protein</fullName>
    </recommendedName>
</protein>
<feature type="domain" description="HORMA" evidence="7">
    <location>
        <begin position="31"/>
        <end position="232"/>
    </location>
</feature>
<evidence type="ECO:0000256" key="4">
    <source>
        <dbReference type="ARBA" id="ARBA00023242"/>
    </source>
</evidence>
<keyword evidence="5" id="KW-0469">Meiosis</keyword>
<keyword evidence="3" id="KW-0158">Chromosome</keyword>
<feature type="region of interest" description="Disordered" evidence="6">
    <location>
        <begin position="266"/>
        <end position="329"/>
    </location>
</feature>
<evidence type="ECO:0000256" key="1">
    <source>
        <dbReference type="ARBA" id="ARBA00004123"/>
    </source>
</evidence>
<dbReference type="Gene3D" id="3.30.900.10">
    <property type="entry name" value="HORMA domain"/>
    <property type="match status" value="1"/>
</dbReference>
<dbReference type="InterPro" id="IPR036570">
    <property type="entry name" value="HORMA_dom_sf"/>
</dbReference>
<feature type="compositionally biased region" description="Basic residues" evidence="6">
    <location>
        <begin position="310"/>
        <end position="329"/>
    </location>
</feature>
<reference evidence="8" key="1">
    <citation type="submission" date="2015-12" db="EMBL/GenBank/DDBJ databases">
        <title>De novo transcriptome assembly of four potential Pierce s Disease insect vectors from Arizona vineyards.</title>
        <authorList>
            <person name="Tassone E.E."/>
        </authorList>
    </citation>
    <scope>NUCLEOTIDE SEQUENCE</scope>
</reference>
<dbReference type="EMBL" id="GEDC01020664">
    <property type="protein sequence ID" value="JAS16634.1"/>
    <property type="molecule type" value="Transcribed_RNA"/>
</dbReference>
<name>A0A1B6C9E1_9HEMI</name>
<evidence type="ECO:0000256" key="6">
    <source>
        <dbReference type="SAM" id="MobiDB-lite"/>
    </source>
</evidence>
<feature type="compositionally biased region" description="Basic residues" evidence="6">
    <location>
        <begin position="279"/>
        <end position="288"/>
    </location>
</feature>